<sequence>MFDAFTALTGSMMRLGFLGAEAQSVVAYRMLGFAGMWSVPSTEAYRMTAEKGPAFMQAWWQASAAMMRGAPAPVVINAFSRPLEVKARRNRRRLSRRGPQFRPGQRSGW</sequence>
<dbReference type="RefSeq" id="WP_092425334.1">
    <property type="nucleotide sequence ID" value="NZ_FNCL01000006.1"/>
</dbReference>
<dbReference type="Proteomes" id="UP000199392">
    <property type="component" value="Unassembled WGS sequence"/>
</dbReference>
<gene>
    <name evidence="2" type="ORF">SAMN04488050_10668</name>
</gene>
<evidence type="ECO:0000313" key="2">
    <source>
        <dbReference type="EMBL" id="SFS88440.1"/>
    </source>
</evidence>
<evidence type="ECO:0008006" key="4">
    <source>
        <dbReference type="Google" id="ProtNLM"/>
    </source>
</evidence>
<proteinExistence type="predicted"/>
<protein>
    <recommendedName>
        <fullName evidence="4">Antifreeze protein</fullName>
    </recommendedName>
</protein>
<dbReference type="EMBL" id="FOZW01000006">
    <property type="protein sequence ID" value="SFS88440.1"/>
    <property type="molecule type" value="Genomic_DNA"/>
</dbReference>
<dbReference type="OrthoDB" id="7869201at2"/>
<evidence type="ECO:0000256" key="1">
    <source>
        <dbReference type="SAM" id="MobiDB-lite"/>
    </source>
</evidence>
<evidence type="ECO:0000313" key="3">
    <source>
        <dbReference type="Proteomes" id="UP000199392"/>
    </source>
</evidence>
<reference evidence="3" key="1">
    <citation type="submission" date="2016-10" db="EMBL/GenBank/DDBJ databases">
        <authorList>
            <person name="Varghese N."/>
            <person name="Submissions S."/>
        </authorList>
    </citation>
    <scope>NUCLEOTIDE SEQUENCE [LARGE SCALE GENOMIC DNA]</scope>
    <source>
        <strain evidence="3">DSM 26894</strain>
    </source>
</reference>
<name>A0A1I6TGY3_9RHOB</name>
<keyword evidence="3" id="KW-1185">Reference proteome</keyword>
<feature type="region of interest" description="Disordered" evidence="1">
    <location>
        <begin position="89"/>
        <end position="109"/>
    </location>
</feature>
<dbReference type="STRING" id="311180.SAMN04488050_10668"/>
<organism evidence="2 3">
    <name type="scientific">Alloyangia pacifica</name>
    <dbReference type="NCBI Taxonomy" id="311180"/>
    <lineage>
        <taxon>Bacteria</taxon>
        <taxon>Pseudomonadati</taxon>
        <taxon>Pseudomonadota</taxon>
        <taxon>Alphaproteobacteria</taxon>
        <taxon>Rhodobacterales</taxon>
        <taxon>Roseobacteraceae</taxon>
        <taxon>Alloyangia</taxon>
    </lineage>
</organism>
<accession>A0A1I6TGY3</accession>
<dbReference type="AlphaFoldDB" id="A0A1I6TGY3"/>